<comment type="subcellular location">
    <subcellularLocation>
        <location evidence="1 10">Cell outer membrane</location>
        <topology evidence="1 10">Multi-pass membrane protein</topology>
    </subcellularLocation>
</comment>
<dbReference type="CDD" id="cd01347">
    <property type="entry name" value="ligand_gated_channel"/>
    <property type="match status" value="1"/>
</dbReference>
<keyword evidence="8 10" id="KW-0472">Membrane</keyword>
<keyword evidence="6" id="KW-0406">Ion transport</keyword>
<evidence type="ECO:0000313" key="16">
    <source>
        <dbReference type="EMBL" id="MBP3985214.1"/>
    </source>
</evidence>
<dbReference type="InterPro" id="IPR036942">
    <property type="entry name" value="Beta-barrel_TonB_sf"/>
</dbReference>
<keyword evidence="4 10" id="KW-0812">Transmembrane</keyword>
<evidence type="ECO:0000256" key="11">
    <source>
        <dbReference type="RuleBase" id="RU003357"/>
    </source>
</evidence>
<dbReference type="SUPFAM" id="SSF56935">
    <property type="entry name" value="Porins"/>
    <property type="match status" value="1"/>
</dbReference>
<dbReference type="Gene3D" id="2.170.130.10">
    <property type="entry name" value="TonB-dependent receptor, plug domain"/>
    <property type="match status" value="1"/>
</dbReference>
<dbReference type="GO" id="GO:0015344">
    <property type="term" value="F:siderophore uptake transmembrane transporter activity"/>
    <property type="evidence" value="ECO:0007669"/>
    <property type="project" value="TreeGrafter"/>
</dbReference>
<organism evidence="16 17">
    <name type="scientific">Pseudoxanthomonas helianthi</name>
    <dbReference type="NCBI Taxonomy" id="1453541"/>
    <lineage>
        <taxon>Bacteria</taxon>
        <taxon>Pseudomonadati</taxon>
        <taxon>Pseudomonadota</taxon>
        <taxon>Gammaproteobacteria</taxon>
        <taxon>Lysobacterales</taxon>
        <taxon>Lysobacteraceae</taxon>
        <taxon>Pseudoxanthomonas</taxon>
    </lineage>
</organism>
<protein>
    <submittedName>
        <fullName evidence="16">TonB-dependent receptor</fullName>
    </submittedName>
</protein>
<comment type="caution">
    <text evidence="16">The sequence shown here is derived from an EMBL/GenBank/DDBJ whole genome shotgun (WGS) entry which is preliminary data.</text>
</comment>
<dbReference type="PANTHER" id="PTHR30069">
    <property type="entry name" value="TONB-DEPENDENT OUTER MEMBRANE RECEPTOR"/>
    <property type="match status" value="1"/>
</dbReference>
<dbReference type="AlphaFoldDB" id="A0A941AUJ7"/>
<dbReference type="PANTHER" id="PTHR30069:SF53">
    <property type="entry name" value="COLICIN I RECEPTOR-RELATED"/>
    <property type="match status" value="1"/>
</dbReference>
<keyword evidence="2 10" id="KW-0813">Transport</keyword>
<reference evidence="16" key="2">
    <citation type="submission" date="2021-03" db="EMBL/GenBank/DDBJ databases">
        <authorList>
            <person name="Cao W."/>
        </authorList>
    </citation>
    <scope>NUCLEOTIDE SEQUENCE</scope>
    <source>
        <strain evidence="16">110414</strain>
    </source>
</reference>
<evidence type="ECO:0000256" key="7">
    <source>
        <dbReference type="ARBA" id="ARBA00023077"/>
    </source>
</evidence>
<keyword evidence="17" id="KW-1185">Reference proteome</keyword>
<accession>A0A941AUJ7</accession>
<feature type="signal peptide" evidence="13">
    <location>
        <begin position="1"/>
        <end position="30"/>
    </location>
</feature>
<evidence type="ECO:0000256" key="5">
    <source>
        <dbReference type="ARBA" id="ARBA00022729"/>
    </source>
</evidence>
<dbReference type="RefSeq" id="WP_210537095.1">
    <property type="nucleotide sequence ID" value="NZ_JAGKTC010000003.1"/>
</dbReference>
<evidence type="ECO:0000256" key="12">
    <source>
        <dbReference type="SAM" id="MobiDB-lite"/>
    </source>
</evidence>
<dbReference type="GO" id="GO:0009279">
    <property type="term" value="C:cell outer membrane"/>
    <property type="evidence" value="ECO:0007669"/>
    <property type="project" value="UniProtKB-SubCell"/>
</dbReference>
<evidence type="ECO:0000256" key="2">
    <source>
        <dbReference type="ARBA" id="ARBA00022448"/>
    </source>
</evidence>
<feature type="domain" description="TonB-dependent receptor plug" evidence="15">
    <location>
        <begin position="70"/>
        <end position="182"/>
    </location>
</feature>
<feature type="compositionally biased region" description="Polar residues" evidence="12">
    <location>
        <begin position="37"/>
        <end position="54"/>
    </location>
</feature>
<dbReference type="PROSITE" id="PS52016">
    <property type="entry name" value="TONB_DEPENDENT_REC_3"/>
    <property type="match status" value="1"/>
</dbReference>
<evidence type="ECO:0000313" key="17">
    <source>
        <dbReference type="Proteomes" id="UP000673447"/>
    </source>
</evidence>
<feature type="region of interest" description="Disordered" evidence="12">
    <location>
        <begin position="32"/>
        <end position="70"/>
    </location>
</feature>
<keyword evidence="5 13" id="KW-0732">Signal</keyword>
<dbReference type="InterPro" id="IPR012910">
    <property type="entry name" value="Plug_dom"/>
</dbReference>
<dbReference type="Pfam" id="PF00593">
    <property type="entry name" value="TonB_dep_Rec_b-barrel"/>
    <property type="match status" value="1"/>
</dbReference>
<evidence type="ECO:0000256" key="1">
    <source>
        <dbReference type="ARBA" id="ARBA00004571"/>
    </source>
</evidence>
<evidence type="ECO:0000256" key="8">
    <source>
        <dbReference type="ARBA" id="ARBA00023136"/>
    </source>
</evidence>
<keyword evidence="9 10" id="KW-0998">Cell outer membrane</keyword>
<reference evidence="16" key="1">
    <citation type="journal article" date="2016" name="Int. J. Syst. Evol. Microbiol.">
        <title>Pseudoxanthomonas helianthi sp. nov., isolated from roots of Jerusalem artichoke (Helianthus tuberosus).</title>
        <authorList>
            <person name="Kittiwongwattana C."/>
            <person name="Thawai C."/>
        </authorList>
    </citation>
    <scope>NUCLEOTIDE SEQUENCE</scope>
    <source>
        <strain evidence="16">110414</strain>
    </source>
</reference>
<evidence type="ECO:0000259" key="14">
    <source>
        <dbReference type="Pfam" id="PF00593"/>
    </source>
</evidence>
<keyword evidence="3 10" id="KW-1134">Transmembrane beta strand</keyword>
<keyword evidence="16" id="KW-0675">Receptor</keyword>
<proteinExistence type="inferred from homology"/>
<evidence type="ECO:0000256" key="13">
    <source>
        <dbReference type="SAM" id="SignalP"/>
    </source>
</evidence>
<evidence type="ECO:0000256" key="6">
    <source>
        <dbReference type="ARBA" id="ARBA00023065"/>
    </source>
</evidence>
<evidence type="ECO:0000256" key="9">
    <source>
        <dbReference type="ARBA" id="ARBA00023237"/>
    </source>
</evidence>
<dbReference type="EMBL" id="JAGKTC010000003">
    <property type="protein sequence ID" value="MBP3985214.1"/>
    <property type="molecule type" value="Genomic_DNA"/>
</dbReference>
<name>A0A941AUJ7_9GAMM</name>
<dbReference type="Proteomes" id="UP000673447">
    <property type="component" value="Unassembled WGS sequence"/>
</dbReference>
<comment type="similarity">
    <text evidence="10 11">Belongs to the TonB-dependent receptor family.</text>
</comment>
<dbReference type="InterPro" id="IPR037066">
    <property type="entry name" value="Plug_dom_sf"/>
</dbReference>
<feature type="chain" id="PRO_5036909076" evidence="13">
    <location>
        <begin position="31"/>
        <end position="776"/>
    </location>
</feature>
<evidence type="ECO:0000256" key="4">
    <source>
        <dbReference type="ARBA" id="ARBA00022692"/>
    </source>
</evidence>
<dbReference type="InterPro" id="IPR039426">
    <property type="entry name" value="TonB-dep_rcpt-like"/>
</dbReference>
<sequence>MSNYRFAMPRASLLAVAVAMALLPAFPARAANRGAEPQSSGEPRSGDGETTTFGTIRVRGPQPTSLPARIPTTMEGITGAEIRDRINATDAEDALKYFPSLLVRKRYIGDYDHAVLATRASGTGNSARSLVYADGILLSNLLGNGASFTPRWGLVAPEEIERVDVLYGPFSAAYSGNSAGAVVDYVTRMPERFEAHLKYGHYRERFRLYGTEAVYPARSTSASLGNRWGGFSAWVSLNRLDSDAHPIAFATLPESAGTTGGGTAVDGAVAGSNPRNQPWWLVGASGQTHTVQDQAKLKLAYDFTPELRLSYVFGLWKNEVLRDSQAYLRDAAGRPVHAGHVLIDGRRYTLAPTAISLQRAGQEQRMHGLTLRRSGGGWDYLLAWSRFDYAKDLLRSPLLARPAADTGGAGRIADGHGTGWTTANARATWQPDPSHTLEFGLQDDRFELRSTVFDTSDWIRGIPRTRYSAFAGTTGLRSAFVQDTWRWSSRWTGTFGLRAEHWTARDGRIANAVSELGFPRRRENALSPKAAVEFAPSPVWSLKASIGRAVRFPTVSELYQGSIATNVIVNNDPDLAPERSVTSELSWVRRLEHGRFRATLFHERTRDALYSQTNVTVTPNVTSIQNVDAIRTSGAELATELTGIGLDDLDLAASLTFADSVIRENRNFPASEGKWQPRVPRWRANLLATWHPGDRWSFTGGLRYSGRQFNTQDNADLHGDAYTGTSRFLVADARVRYRHDAHWSGALGVDNLANRTYWNFHPYNQRTWSAELRYDY</sequence>
<evidence type="ECO:0000256" key="10">
    <source>
        <dbReference type="PROSITE-ProRule" id="PRU01360"/>
    </source>
</evidence>
<evidence type="ECO:0000259" key="15">
    <source>
        <dbReference type="Pfam" id="PF07715"/>
    </source>
</evidence>
<dbReference type="GO" id="GO:0044718">
    <property type="term" value="P:siderophore transmembrane transport"/>
    <property type="evidence" value="ECO:0007669"/>
    <property type="project" value="TreeGrafter"/>
</dbReference>
<dbReference type="InterPro" id="IPR000531">
    <property type="entry name" value="Beta-barrel_TonB"/>
</dbReference>
<keyword evidence="7 11" id="KW-0798">TonB box</keyword>
<evidence type="ECO:0000256" key="3">
    <source>
        <dbReference type="ARBA" id="ARBA00022452"/>
    </source>
</evidence>
<feature type="domain" description="TonB-dependent receptor-like beta-barrel" evidence="14">
    <location>
        <begin position="348"/>
        <end position="752"/>
    </location>
</feature>
<dbReference type="Pfam" id="PF07715">
    <property type="entry name" value="Plug"/>
    <property type="match status" value="1"/>
</dbReference>
<gene>
    <name evidence="16" type="ORF">J5837_12430</name>
</gene>
<dbReference type="Gene3D" id="2.40.170.20">
    <property type="entry name" value="TonB-dependent receptor, beta-barrel domain"/>
    <property type="match status" value="1"/>
</dbReference>